<proteinExistence type="predicted"/>
<dbReference type="PATRIC" id="fig|1423740.3.peg.1871"/>
<evidence type="ECO:0000313" key="3">
    <source>
        <dbReference type="Proteomes" id="UP000051048"/>
    </source>
</evidence>
<comment type="caution">
    <text evidence="2">The sequence shown here is derived from an EMBL/GenBank/DDBJ whole genome shotgun (WGS) entry which is preliminary data.</text>
</comment>
<reference evidence="2 3" key="1">
    <citation type="journal article" date="2015" name="Genome Announc.">
        <title>Expanding the biotechnology potential of lactobacilli through comparative genomics of 213 strains and associated genera.</title>
        <authorList>
            <person name="Sun Z."/>
            <person name="Harris H.M."/>
            <person name="McCann A."/>
            <person name="Guo C."/>
            <person name="Argimon S."/>
            <person name="Zhang W."/>
            <person name="Yang X."/>
            <person name="Jeffery I.B."/>
            <person name="Cooney J.C."/>
            <person name="Kagawa T.F."/>
            <person name="Liu W."/>
            <person name="Song Y."/>
            <person name="Salvetti E."/>
            <person name="Wrobel A."/>
            <person name="Rasinkangas P."/>
            <person name="Parkhill J."/>
            <person name="Rea M.C."/>
            <person name="O'Sullivan O."/>
            <person name="Ritari J."/>
            <person name="Douillard F.P."/>
            <person name="Paul Ross R."/>
            <person name="Yang R."/>
            <person name="Briner A.E."/>
            <person name="Felis G.E."/>
            <person name="de Vos W.M."/>
            <person name="Barrangou R."/>
            <person name="Klaenhammer T.R."/>
            <person name="Caufield P.W."/>
            <person name="Cui Y."/>
            <person name="Zhang H."/>
            <person name="O'Toole P.W."/>
        </authorList>
    </citation>
    <scope>NUCLEOTIDE SEQUENCE [LARGE SCALE GENOMIC DNA]</scope>
    <source>
        <strain evidence="2 3">DSM 15833</strain>
    </source>
</reference>
<dbReference type="AlphaFoldDB" id="A0A0R1TN98"/>
<keyword evidence="1" id="KW-0472">Membrane</keyword>
<feature type="transmembrane region" description="Helical" evidence="1">
    <location>
        <begin position="7"/>
        <end position="28"/>
    </location>
</feature>
<dbReference type="RefSeq" id="WP_023860591.1">
    <property type="nucleotide sequence ID" value="NZ_AZFH01000037.1"/>
</dbReference>
<dbReference type="Proteomes" id="UP000051048">
    <property type="component" value="Unassembled WGS sequence"/>
</dbReference>
<keyword evidence="1" id="KW-0812">Transmembrane</keyword>
<dbReference type="EMBL" id="AZFH01000037">
    <property type="protein sequence ID" value="KRL81332.1"/>
    <property type="molecule type" value="Genomic_DNA"/>
</dbReference>
<protein>
    <submittedName>
        <fullName evidence="2">Uncharacterized protein</fullName>
    </submittedName>
</protein>
<sequence length="161" mass="18006">MANKKRLLNLSLIILVILGIASLGHVIYSKSHPQVDYRPVPKTNLANVVKKSDLIIVAEVKQSNLKQKNFDKLPATSYQVTVKQVLKGTATTGQKLNLYKAGAQKHRTGGYILYQGDKIPQAQHTYLFVLEKRQGKWYAGTPSTMQVATKAKIKQVQTYLK</sequence>
<evidence type="ECO:0000313" key="2">
    <source>
        <dbReference type="EMBL" id="KRL81332.1"/>
    </source>
</evidence>
<keyword evidence="1" id="KW-1133">Transmembrane helix</keyword>
<accession>A0A0R1TN98</accession>
<evidence type="ECO:0000256" key="1">
    <source>
        <dbReference type="SAM" id="Phobius"/>
    </source>
</evidence>
<organism evidence="2 3">
    <name type="scientific">Ligilactobacillus equi DSM 15833 = JCM 10991</name>
    <dbReference type="NCBI Taxonomy" id="1423740"/>
    <lineage>
        <taxon>Bacteria</taxon>
        <taxon>Bacillati</taxon>
        <taxon>Bacillota</taxon>
        <taxon>Bacilli</taxon>
        <taxon>Lactobacillales</taxon>
        <taxon>Lactobacillaceae</taxon>
        <taxon>Ligilactobacillus</taxon>
    </lineage>
</organism>
<dbReference type="OrthoDB" id="10003526at2"/>
<name>A0A0R1TN98_9LACO</name>
<gene>
    <name evidence="2" type="ORF">FC36_GL001735</name>
</gene>